<evidence type="ECO:0000256" key="2">
    <source>
        <dbReference type="ARBA" id="ARBA00022803"/>
    </source>
</evidence>
<evidence type="ECO:0000256" key="1">
    <source>
        <dbReference type="ARBA" id="ARBA00022737"/>
    </source>
</evidence>
<keyword evidence="6" id="KW-1185">Reference proteome</keyword>
<gene>
    <name evidence="5" type="ORF">FVF75_00085</name>
</gene>
<dbReference type="AlphaFoldDB" id="A0A5D0RS79"/>
<dbReference type="GO" id="GO:0035269">
    <property type="term" value="P:protein O-linked glycosylation via mannose"/>
    <property type="evidence" value="ECO:0007669"/>
    <property type="project" value="TreeGrafter"/>
</dbReference>
<evidence type="ECO:0000313" key="6">
    <source>
        <dbReference type="Proteomes" id="UP000322080"/>
    </source>
</evidence>
<dbReference type="PANTHER" id="PTHR44227:SF3">
    <property type="entry name" value="PROTEIN O-MANNOSYL-TRANSFERASE TMTC4"/>
    <property type="match status" value="1"/>
</dbReference>
<feature type="region of interest" description="Disordered" evidence="4">
    <location>
        <begin position="44"/>
        <end position="71"/>
    </location>
</feature>
<dbReference type="SUPFAM" id="SSF52540">
    <property type="entry name" value="P-loop containing nucleoside triphosphate hydrolases"/>
    <property type="match status" value="1"/>
</dbReference>
<proteinExistence type="predicted"/>
<dbReference type="InterPro" id="IPR019734">
    <property type="entry name" value="TPR_rpt"/>
</dbReference>
<dbReference type="Gene3D" id="3.40.50.300">
    <property type="entry name" value="P-loop containing nucleotide triphosphate hydrolases"/>
    <property type="match status" value="1"/>
</dbReference>
<dbReference type="InterPro" id="IPR027417">
    <property type="entry name" value="P-loop_NTPase"/>
</dbReference>
<dbReference type="GO" id="GO:0030968">
    <property type="term" value="P:endoplasmic reticulum unfolded protein response"/>
    <property type="evidence" value="ECO:0007669"/>
    <property type="project" value="TreeGrafter"/>
</dbReference>
<evidence type="ECO:0000256" key="4">
    <source>
        <dbReference type="SAM" id="MobiDB-lite"/>
    </source>
</evidence>
<dbReference type="Pfam" id="PF14559">
    <property type="entry name" value="TPR_19"/>
    <property type="match status" value="1"/>
</dbReference>
<dbReference type="SMART" id="SM00028">
    <property type="entry name" value="TPR"/>
    <property type="match status" value="8"/>
</dbReference>
<feature type="repeat" description="TPR" evidence="3">
    <location>
        <begin position="206"/>
        <end position="239"/>
    </location>
</feature>
<name>A0A5D0RS79_9RHOB</name>
<organism evidence="5 6">
    <name type="scientific">Maritimibacter fusiformis</name>
    <dbReference type="NCBI Taxonomy" id="2603819"/>
    <lineage>
        <taxon>Bacteria</taxon>
        <taxon>Pseudomonadati</taxon>
        <taxon>Pseudomonadota</taxon>
        <taxon>Alphaproteobacteria</taxon>
        <taxon>Rhodobacterales</taxon>
        <taxon>Roseobacteraceae</taxon>
        <taxon>Maritimibacter</taxon>
    </lineage>
</organism>
<feature type="compositionally biased region" description="Low complexity" evidence="4">
    <location>
        <begin position="44"/>
        <end position="66"/>
    </location>
</feature>
<sequence>MEQTLRRAAKLARSGDGAGAAALYREILAKFPANAQAKRGLQAMAGGPSPAAAARRPGAAPARPAGAMPPPRQMQALDQAFRQGRFDRVIAEGQRLALMFPAAPGLLNLIALALSRSARHDEAVTWFDRAAKADPLFAGAPVNKAQSLIALGRLTEAAEAARAAARLDPGMVQAHLLLGYALVNSGDAKAGEASFRTAVKLAPQVAETHLGLGNALSAQHRQDEALAAFEAARDIAPDSMDAANNIGNTLRALNRPDEAVAELDAALERQPRNPVLMTNLARAQRDLGRPEQVIALATRALDIDPADADTWSLLASAHRELGDAKAAVAAYDEALEIDPDNPSGLALKWFTTPLTLDHPDFARIGTLFDREDIAQTDRATLGFILFATLDAAGRHDDAFAILDRANRLRREAEPYEMDDVLRQMDQMRALFADELPAPPAGAIDAPAKPRPVLIVGMPRSGTTLVEQIVASHSQVHGAGELEDLNRIMSALGWTHGKAGQPPTPEALQRVRHDYLDYLTRLDTSKPVMTDKMPINFRWLGFVLSAIPEARVLFVRRDPMATCWSNYRHVFMGQGNNFGCDQRDTAAMYRLHIDLMAFWKARFPGQITEISYEALTTDQEAESRKLVAAIGLDWEEACLDFHKTRRAVRTTSTAQVRRKMYTGSNEAWRPYRAHLAPMRDALGPLADPEQPQ</sequence>
<dbReference type="GO" id="GO:0000030">
    <property type="term" value="F:mannosyltransferase activity"/>
    <property type="evidence" value="ECO:0007669"/>
    <property type="project" value="TreeGrafter"/>
</dbReference>
<dbReference type="Proteomes" id="UP000322080">
    <property type="component" value="Unassembled WGS sequence"/>
</dbReference>
<dbReference type="EMBL" id="VSIY01000001">
    <property type="protein sequence ID" value="TYB83464.1"/>
    <property type="molecule type" value="Genomic_DNA"/>
</dbReference>
<reference evidence="5 6" key="1">
    <citation type="submission" date="2019-08" db="EMBL/GenBank/DDBJ databases">
        <title>Identification of a novel species of the genus Boseongicola.</title>
        <authorList>
            <person name="Zhang X.-Q."/>
        </authorList>
    </citation>
    <scope>NUCLEOTIDE SEQUENCE [LARGE SCALE GENOMIC DNA]</scope>
    <source>
        <strain evidence="5 6">HY14</strain>
    </source>
</reference>
<keyword evidence="1" id="KW-0677">Repeat</keyword>
<dbReference type="Pfam" id="PF13469">
    <property type="entry name" value="Sulfotransfer_3"/>
    <property type="match status" value="1"/>
</dbReference>
<evidence type="ECO:0000256" key="3">
    <source>
        <dbReference type="PROSITE-ProRule" id="PRU00339"/>
    </source>
</evidence>
<keyword evidence="2 3" id="KW-0802">TPR repeat</keyword>
<protein>
    <submittedName>
        <fullName evidence="5">Tetratricopeptide repeat protein</fullName>
    </submittedName>
</protein>
<dbReference type="PROSITE" id="PS50293">
    <property type="entry name" value="TPR_REGION"/>
    <property type="match status" value="1"/>
</dbReference>
<comment type="caution">
    <text evidence="5">The sequence shown here is derived from an EMBL/GenBank/DDBJ whole genome shotgun (WGS) entry which is preliminary data.</text>
</comment>
<dbReference type="PANTHER" id="PTHR44227">
    <property type="match status" value="1"/>
</dbReference>
<dbReference type="SUPFAM" id="SSF48452">
    <property type="entry name" value="TPR-like"/>
    <property type="match status" value="1"/>
</dbReference>
<accession>A0A5D0RS79</accession>
<feature type="repeat" description="TPR" evidence="3">
    <location>
        <begin position="240"/>
        <end position="273"/>
    </location>
</feature>
<dbReference type="InterPro" id="IPR052346">
    <property type="entry name" value="O-mannosyl-transferase_TMTC"/>
</dbReference>
<dbReference type="Pfam" id="PF13432">
    <property type="entry name" value="TPR_16"/>
    <property type="match status" value="1"/>
</dbReference>
<evidence type="ECO:0000313" key="5">
    <source>
        <dbReference type="EMBL" id="TYB83464.1"/>
    </source>
</evidence>
<dbReference type="InterPro" id="IPR011990">
    <property type="entry name" value="TPR-like_helical_dom_sf"/>
</dbReference>
<dbReference type="RefSeq" id="WP_148375706.1">
    <property type="nucleotide sequence ID" value="NZ_VSIY01000001.1"/>
</dbReference>
<feature type="repeat" description="TPR" evidence="3">
    <location>
        <begin position="308"/>
        <end position="341"/>
    </location>
</feature>
<dbReference type="PROSITE" id="PS50005">
    <property type="entry name" value="TPR"/>
    <property type="match status" value="3"/>
</dbReference>
<dbReference type="Gene3D" id="1.25.40.10">
    <property type="entry name" value="Tetratricopeptide repeat domain"/>
    <property type="match status" value="3"/>
</dbReference>